<comment type="similarity">
    <text evidence="1">Belongs to the YciI family.</text>
</comment>
<name>A0A917KTK4_9ACTN</name>
<dbReference type="Pfam" id="PF03795">
    <property type="entry name" value="YCII"/>
    <property type="match status" value="1"/>
</dbReference>
<dbReference type="RefSeq" id="WP_189313097.1">
    <property type="nucleotide sequence ID" value="NZ_BMQA01000014.1"/>
</dbReference>
<evidence type="ECO:0000313" key="4">
    <source>
        <dbReference type="Proteomes" id="UP000657574"/>
    </source>
</evidence>
<dbReference type="InterPro" id="IPR005545">
    <property type="entry name" value="YCII"/>
</dbReference>
<comment type="caution">
    <text evidence="3">The sequence shown here is derived from an EMBL/GenBank/DDBJ whole genome shotgun (WGS) entry which is preliminary data.</text>
</comment>
<dbReference type="InterPro" id="IPR011008">
    <property type="entry name" value="Dimeric_a/b-barrel"/>
</dbReference>
<sequence length="132" mass="14767">MSEDRQGWQELITWSRDHNLLAKTLYLVLSEPTGGLGPVLENLEDHVAFQTRLENEGVMFAAGPLSNDEETEWFGDGAFVYRAESRAEAVAVAESDPMHARGARSFVIRPWLLNEGTFGVRLFFSGGRPQIQ</sequence>
<reference evidence="3" key="2">
    <citation type="submission" date="2020-09" db="EMBL/GenBank/DDBJ databases">
        <authorList>
            <person name="Sun Q."/>
            <person name="Ohkuma M."/>
        </authorList>
    </citation>
    <scope>NUCLEOTIDE SEQUENCE</scope>
    <source>
        <strain evidence="3">JCM 3086</strain>
    </source>
</reference>
<evidence type="ECO:0000259" key="2">
    <source>
        <dbReference type="Pfam" id="PF03795"/>
    </source>
</evidence>
<dbReference type="Proteomes" id="UP000657574">
    <property type="component" value="Unassembled WGS sequence"/>
</dbReference>
<feature type="domain" description="YCII-related" evidence="2">
    <location>
        <begin position="26"/>
        <end position="111"/>
    </location>
</feature>
<reference evidence="3" key="1">
    <citation type="journal article" date="2014" name="Int. J. Syst. Evol. Microbiol.">
        <title>Complete genome sequence of Corynebacterium casei LMG S-19264T (=DSM 44701T), isolated from a smear-ripened cheese.</title>
        <authorList>
            <consortium name="US DOE Joint Genome Institute (JGI-PGF)"/>
            <person name="Walter F."/>
            <person name="Albersmeier A."/>
            <person name="Kalinowski J."/>
            <person name="Ruckert C."/>
        </authorList>
    </citation>
    <scope>NUCLEOTIDE SEQUENCE</scope>
    <source>
        <strain evidence="3">JCM 3086</strain>
    </source>
</reference>
<dbReference type="EMBL" id="BMQA01000014">
    <property type="protein sequence ID" value="GGJ29303.1"/>
    <property type="molecule type" value="Genomic_DNA"/>
</dbReference>
<evidence type="ECO:0000313" key="3">
    <source>
        <dbReference type="EMBL" id="GGJ29303.1"/>
    </source>
</evidence>
<keyword evidence="4" id="KW-1185">Reference proteome</keyword>
<dbReference type="SUPFAM" id="SSF54909">
    <property type="entry name" value="Dimeric alpha+beta barrel"/>
    <property type="match status" value="1"/>
</dbReference>
<gene>
    <name evidence="3" type="ORF">GCM10010121_045730</name>
</gene>
<proteinExistence type="inferred from homology"/>
<protein>
    <recommendedName>
        <fullName evidence="2">YCII-related domain-containing protein</fullName>
    </recommendedName>
</protein>
<organism evidence="3 4">
    <name type="scientific">Streptomyces brasiliensis</name>
    <dbReference type="NCBI Taxonomy" id="1954"/>
    <lineage>
        <taxon>Bacteria</taxon>
        <taxon>Bacillati</taxon>
        <taxon>Actinomycetota</taxon>
        <taxon>Actinomycetes</taxon>
        <taxon>Kitasatosporales</taxon>
        <taxon>Streptomycetaceae</taxon>
        <taxon>Streptomyces</taxon>
    </lineage>
</organism>
<dbReference type="Gene3D" id="3.30.70.1060">
    <property type="entry name" value="Dimeric alpha+beta barrel"/>
    <property type="match status" value="1"/>
</dbReference>
<evidence type="ECO:0000256" key="1">
    <source>
        <dbReference type="ARBA" id="ARBA00007689"/>
    </source>
</evidence>
<accession>A0A917KTK4</accession>
<dbReference type="AlphaFoldDB" id="A0A917KTK4"/>